<dbReference type="EMBL" id="BGOW01000014">
    <property type="protein sequence ID" value="GBL45844.1"/>
    <property type="molecule type" value="Genomic_DNA"/>
</dbReference>
<proteinExistence type="predicted"/>
<dbReference type="InterPro" id="IPR018640">
    <property type="entry name" value="DUF2063"/>
</dbReference>
<dbReference type="InterPro" id="IPR044922">
    <property type="entry name" value="DUF2063_N_sf"/>
</dbReference>
<dbReference type="Proteomes" id="UP000286806">
    <property type="component" value="Unassembled WGS sequence"/>
</dbReference>
<gene>
    <name evidence="2" type="ORF">SFMTTN_1655</name>
</gene>
<protein>
    <submittedName>
        <fullName evidence="2">Conserved domain protein</fullName>
    </submittedName>
</protein>
<organism evidence="2 3">
    <name type="scientific">Sulfuriferula multivorans</name>
    <dbReference type="NCBI Taxonomy" id="1559896"/>
    <lineage>
        <taxon>Bacteria</taxon>
        <taxon>Pseudomonadati</taxon>
        <taxon>Pseudomonadota</taxon>
        <taxon>Betaproteobacteria</taxon>
        <taxon>Nitrosomonadales</taxon>
        <taxon>Sulfuricellaceae</taxon>
        <taxon>Sulfuriferula</taxon>
    </lineage>
</organism>
<dbReference type="RefSeq" id="WP_189836335.1">
    <property type="nucleotide sequence ID" value="NZ_BGOW01000014.1"/>
</dbReference>
<evidence type="ECO:0000313" key="3">
    <source>
        <dbReference type="Proteomes" id="UP000286806"/>
    </source>
</evidence>
<reference evidence="2 3" key="1">
    <citation type="journal article" date="2019" name="Front. Microbiol.">
        <title>Genomes of Neutrophilic Sulfur-Oxidizing Chemolithoautotrophs Representing 9 Proteobacterial Species From 8 Genera.</title>
        <authorList>
            <person name="Watanabe T."/>
            <person name="Kojima H."/>
            <person name="Umezawa K."/>
            <person name="Hori C."/>
            <person name="Takasuka T.E."/>
            <person name="Kato Y."/>
            <person name="Fukui M."/>
        </authorList>
    </citation>
    <scope>NUCLEOTIDE SEQUENCE [LARGE SCALE GENOMIC DNA]</scope>
    <source>
        <strain evidence="2 3">TTN</strain>
    </source>
</reference>
<feature type="domain" description="Putative DNA-binding" evidence="1">
    <location>
        <begin position="7"/>
        <end position="98"/>
    </location>
</feature>
<dbReference type="AlphaFoldDB" id="A0A401JE17"/>
<name>A0A401JE17_9PROT</name>
<accession>A0A401JE17</accession>
<comment type="caution">
    <text evidence="2">The sequence shown here is derived from an EMBL/GenBank/DDBJ whole genome shotgun (WGS) entry which is preliminary data.</text>
</comment>
<keyword evidence="3" id="KW-1185">Reference proteome</keyword>
<dbReference type="Pfam" id="PF09836">
    <property type="entry name" value="DUF2063"/>
    <property type="match status" value="1"/>
</dbReference>
<dbReference type="Gene3D" id="1.10.150.690">
    <property type="entry name" value="DUF2063"/>
    <property type="match status" value="1"/>
</dbReference>
<sequence>MSALRDLQQDFMTAVFSAKKAALARHLVGTASERAWRIDIYRNNAVSNLSSALESAYPVIVKLVGAEFFRYAAQEYISRYPSVSGDLHVFGEAFGAFLAPFPPAAQLPYLPDVARLEWLCHKAYFAADHAPFALDRLKQVAPEHYGRLQFRLNPACALFESAFPVDRIWQVNQDHHTGDQALDLSSGAATVVVKREMYRVAVNALPRSEWCGLHALSTGHTFATACDVALQIDPDLDPGAALRRWVEEAILVDFSISA</sequence>
<evidence type="ECO:0000313" key="2">
    <source>
        <dbReference type="EMBL" id="GBL45844.1"/>
    </source>
</evidence>
<evidence type="ECO:0000259" key="1">
    <source>
        <dbReference type="Pfam" id="PF09836"/>
    </source>
</evidence>